<dbReference type="GO" id="GO:0030973">
    <property type="term" value="F:molybdate ion binding"/>
    <property type="evidence" value="ECO:0007669"/>
    <property type="project" value="TreeGrafter"/>
</dbReference>
<comment type="subunit">
    <text evidence="5">The complex is composed of two ATP-binding proteins (ModC), two transmembrane proteins (ModB) and a solute-binding protein (ModA).</text>
</comment>
<protein>
    <submittedName>
        <fullName evidence="8">Molybdate transport system substrate-binding protein</fullName>
    </submittedName>
</protein>
<keyword evidence="9" id="KW-1185">Reference proteome</keyword>
<evidence type="ECO:0000256" key="3">
    <source>
        <dbReference type="ARBA" id="ARBA00022723"/>
    </source>
</evidence>
<sequence>MFDVKPSLRSLMLLSGVLYAQASLATEQITLYAAASLTNALTEITKHYQTNHDVVIKTSFAGSSTLAKQIEAGAPAQVFASADVQWMDYLQKRNKLQSNSRKELLGNSLVLITPKNKTISVNMDKSFDLANAFTGKICTGDTASVPVGIYAKQALQNLGWWRNLEKRLVATEDVRTALAFVERGECALGIVYETDAKISDKVTIVGRFASQSHQKIVYPFALVAGASATSAEFFHYLQSDTAQAVFSKYGFVVLKP</sequence>
<feature type="chain" id="PRO_5031511568" evidence="7">
    <location>
        <begin position="26"/>
        <end position="256"/>
    </location>
</feature>
<evidence type="ECO:0000256" key="2">
    <source>
        <dbReference type="ARBA" id="ARBA00022505"/>
    </source>
</evidence>
<dbReference type="GO" id="GO:0030288">
    <property type="term" value="C:outer membrane-bounded periplasmic space"/>
    <property type="evidence" value="ECO:0007669"/>
    <property type="project" value="TreeGrafter"/>
</dbReference>
<dbReference type="CDD" id="cd13536">
    <property type="entry name" value="PBP2_EcModA"/>
    <property type="match status" value="1"/>
</dbReference>
<accession>A0A2T5J241</accession>
<dbReference type="InterPro" id="IPR005950">
    <property type="entry name" value="ModA"/>
</dbReference>
<dbReference type="Gene3D" id="3.40.190.10">
    <property type="entry name" value="Periplasmic binding protein-like II"/>
    <property type="match status" value="2"/>
</dbReference>
<feature type="binding site" evidence="6">
    <location>
        <position position="63"/>
    </location>
    <ligand>
        <name>molybdate</name>
        <dbReference type="ChEBI" id="CHEBI:36264"/>
    </ligand>
</feature>
<dbReference type="Proteomes" id="UP000244223">
    <property type="component" value="Unassembled WGS sequence"/>
</dbReference>
<dbReference type="NCBIfam" id="TIGR01256">
    <property type="entry name" value="modA"/>
    <property type="match status" value="1"/>
</dbReference>
<evidence type="ECO:0000313" key="9">
    <source>
        <dbReference type="Proteomes" id="UP000244223"/>
    </source>
</evidence>
<comment type="caution">
    <text evidence="8">The sequence shown here is derived from an EMBL/GenBank/DDBJ whole genome shotgun (WGS) entry which is preliminary data.</text>
</comment>
<evidence type="ECO:0000256" key="5">
    <source>
        <dbReference type="ARBA" id="ARBA00062515"/>
    </source>
</evidence>
<dbReference type="RefSeq" id="WP_107864949.1">
    <property type="nucleotide sequence ID" value="NZ_QAON01000003.1"/>
</dbReference>
<dbReference type="PANTHER" id="PTHR30632:SF17">
    <property type="entry name" value="MOLYBDATE-BINDING PROTEIN MODA"/>
    <property type="match status" value="1"/>
</dbReference>
<evidence type="ECO:0000256" key="1">
    <source>
        <dbReference type="ARBA" id="ARBA00009175"/>
    </source>
</evidence>
<dbReference type="OrthoDB" id="9785015at2"/>
<gene>
    <name evidence="8" type="ORF">C8N29_103269</name>
</gene>
<keyword evidence="4 7" id="KW-0732">Signal</keyword>
<comment type="similarity">
    <text evidence="1">Belongs to the bacterial solute-binding protein ModA family.</text>
</comment>
<proteinExistence type="inferred from homology"/>
<dbReference type="AlphaFoldDB" id="A0A2T5J241"/>
<dbReference type="PANTHER" id="PTHR30632">
    <property type="entry name" value="MOLYBDATE-BINDING PERIPLASMIC PROTEIN"/>
    <property type="match status" value="1"/>
</dbReference>
<dbReference type="Pfam" id="PF13531">
    <property type="entry name" value="SBP_bac_11"/>
    <property type="match status" value="1"/>
</dbReference>
<name>A0A2T5J241_9GAMM</name>
<feature type="binding site" evidence="6">
    <location>
        <position position="36"/>
    </location>
    <ligand>
        <name>molybdate</name>
        <dbReference type="ChEBI" id="CHEBI:36264"/>
    </ligand>
</feature>
<evidence type="ECO:0000313" key="8">
    <source>
        <dbReference type="EMBL" id="PTQ90514.1"/>
    </source>
</evidence>
<evidence type="ECO:0000256" key="7">
    <source>
        <dbReference type="SAM" id="SignalP"/>
    </source>
</evidence>
<evidence type="ECO:0000256" key="6">
    <source>
        <dbReference type="PIRSR" id="PIRSR004846-1"/>
    </source>
</evidence>
<feature type="signal peptide" evidence="7">
    <location>
        <begin position="1"/>
        <end position="25"/>
    </location>
</feature>
<reference evidence="8 9" key="1">
    <citation type="submission" date="2018-04" db="EMBL/GenBank/DDBJ databases">
        <title>Genomic Encyclopedia of Archaeal and Bacterial Type Strains, Phase II (KMG-II): from individual species to whole genera.</title>
        <authorList>
            <person name="Goeker M."/>
        </authorList>
    </citation>
    <scope>NUCLEOTIDE SEQUENCE [LARGE SCALE GENOMIC DNA]</scope>
    <source>
        <strain evidence="8 9">DSM 5822</strain>
    </source>
</reference>
<keyword evidence="3 6" id="KW-0479">Metal-binding</keyword>
<dbReference type="InterPro" id="IPR050682">
    <property type="entry name" value="ModA/WtpA"/>
</dbReference>
<dbReference type="EMBL" id="QAON01000003">
    <property type="protein sequence ID" value="PTQ90514.1"/>
    <property type="molecule type" value="Genomic_DNA"/>
</dbReference>
<dbReference type="PIRSF" id="PIRSF004846">
    <property type="entry name" value="ModA"/>
    <property type="match status" value="1"/>
</dbReference>
<organism evidence="8 9">
    <name type="scientific">Agitococcus lubricus</name>
    <dbReference type="NCBI Taxonomy" id="1077255"/>
    <lineage>
        <taxon>Bacteria</taxon>
        <taxon>Pseudomonadati</taxon>
        <taxon>Pseudomonadota</taxon>
        <taxon>Gammaproteobacteria</taxon>
        <taxon>Moraxellales</taxon>
        <taxon>Moraxellaceae</taxon>
        <taxon>Agitococcus</taxon>
    </lineage>
</organism>
<dbReference type="GO" id="GO:0046872">
    <property type="term" value="F:metal ion binding"/>
    <property type="evidence" value="ECO:0007669"/>
    <property type="project" value="UniProtKB-KW"/>
</dbReference>
<dbReference type="NCBIfam" id="NF007958">
    <property type="entry name" value="PRK10677.1"/>
    <property type="match status" value="1"/>
</dbReference>
<evidence type="ECO:0000256" key="4">
    <source>
        <dbReference type="ARBA" id="ARBA00022729"/>
    </source>
</evidence>
<dbReference type="FunFam" id="3.40.190.10:FF:000035">
    <property type="entry name" value="Molybdate ABC transporter substrate-binding protein"/>
    <property type="match status" value="1"/>
</dbReference>
<dbReference type="SUPFAM" id="SSF53850">
    <property type="entry name" value="Periplasmic binding protein-like II"/>
    <property type="match status" value="1"/>
</dbReference>
<feature type="binding site" evidence="6">
    <location>
        <position position="174"/>
    </location>
    <ligand>
        <name>molybdate</name>
        <dbReference type="ChEBI" id="CHEBI:36264"/>
    </ligand>
</feature>
<keyword evidence="2 6" id="KW-0500">Molybdenum</keyword>
<dbReference type="GO" id="GO:1901359">
    <property type="term" value="F:tungstate binding"/>
    <property type="evidence" value="ECO:0007669"/>
    <property type="project" value="UniProtKB-ARBA"/>
</dbReference>
<dbReference type="GO" id="GO:0015689">
    <property type="term" value="P:molybdate ion transport"/>
    <property type="evidence" value="ECO:0007669"/>
    <property type="project" value="InterPro"/>
</dbReference>
<feature type="binding site" evidence="6">
    <location>
        <position position="192"/>
    </location>
    <ligand>
        <name>molybdate</name>
        <dbReference type="ChEBI" id="CHEBI:36264"/>
    </ligand>
</feature>